<proteinExistence type="predicted"/>
<dbReference type="EMBL" id="JBHSWW010000108">
    <property type="protein sequence ID" value="MFC6753531.1"/>
    <property type="molecule type" value="Genomic_DNA"/>
</dbReference>
<gene>
    <name evidence="2" type="ORF">ACFQEU_08650</name>
</gene>
<dbReference type="Proteomes" id="UP001596442">
    <property type="component" value="Unassembled WGS sequence"/>
</dbReference>
<name>A0ABD5SBQ4_9EURY</name>
<evidence type="ECO:0000259" key="1">
    <source>
        <dbReference type="Pfam" id="PF26420"/>
    </source>
</evidence>
<keyword evidence="3" id="KW-1185">Reference proteome</keyword>
<dbReference type="RefSeq" id="WP_379781224.1">
    <property type="nucleotide sequence ID" value="NZ_JBHSWW010000108.1"/>
</dbReference>
<comment type="caution">
    <text evidence="2">The sequence shown here is derived from an EMBL/GenBank/DDBJ whole genome shotgun (WGS) entry which is preliminary data.</text>
</comment>
<dbReference type="AlphaFoldDB" id="A0ABD5SBQ4"/>
<protein>
    <recommendedName>
        <fullName evidence="1">Profilin fold domain-containing protein</fullName>
    </recommendedName>
</protein>
<sequence length="249" mass="27043">MTTPSDASAELGLGLNVHDVDAVADRRDELADAVRDHAGTIAYQLARLQGGDYGRIELSTPGGEWTVKHEAGELEFLLFSPNRGSDTYVVSTKQPPDPAGLAAALDDYANMVAAWNDHVESLSGVLDDVIAEFPDPASTEGVVAERDRVLDAVRETCSVIAGEIYRYEADDYGTFTARVSGDRWELKWEEGSVSYLRVGGSNGVYLLSQYAAPAAPDVREYADRFPAFVEAYNEFVAGVESDLARVELR</sequence>
<organism evidence="2 3">
    <name type="scientific">Halorubrum tibetense</name>
    <dbReference type="NCBI Taxonomy" id="175631"/>
    <lineage>
        <taxon>Archaea</taxon>
        <taxon>Methanobacteriati</taxon>
        <taxon>Methanobacteriota</taxon>
        <taxon>Stenosarchaea group</taxon>
        <taxon>Halobacteria</taxon>
        <taxon>Halobacteriales</taxon>
        <taxon>Haloferacaceae</taxon>
        <taxon>Halorubrum</taxon>
    </lineage>
</organism>
<reference evidence="2 3" key="1">
    <citation type="journal article" date="2019" name="Int. J. Syst. Evol. Microbiol.">
        <title>The Global Catalogue of Microorganisms (GCM) 10K type strain sequencing project: providing services to taxonomists for standard genome sequencing and annotation.</title>
        <authorList>
            <consortium name="The Broad Institute Genomics Platform"/>
            <consortium name="The Broad Institute Genome Sequencing Center for Infectious Disease"/>
            <person name="Wu L."/>
            <person name="Ma J."/>
        </authorList>
    </citation>
    <scope>NUCLEOTIDE SEQUENCE [LARGE SCALE GENOMIC DNA]</scope>
    <source>
        <strain evidence="2 3">CGMCC 1.3239</strain>
    </source>
</reference>
<feature type="domain" description="Profilin fold" evidence="1">
    <location>
        <begin position="23"/>
        <end position="117"/>
    </location>
</feature>
<evidence type="ECO:0000313" key="3">
    <source>
        <dbReference type="Proteomes" id="UP001596442"/>
    </source>
</evidence>
<feature type="domain" description="Profilin fold" evidence="1">
    <location>
        <begin position="142"/>
        <end position="234"/>
    </location>
</feature>
<dbReference type="InterPro" id="IPR058872">
    <property type="entry name" value="Halo_prof"/>
</dbReference>
<evidence type="ECO:0000313" key="2">
    <source>
        <dbReference type="EMBL" id="MFC6753531.1"/>
    </source>
</evidence>
<accession>A0ABD5SBQ4</accession>
<dbReference type="Pfam" id="PF26420">
    <property type="entry name" value="Halo_prof"/>
    <property type="match status" value="2"/>
</dbReference>